<evidence type="ECO:0008006" key="4">
    <source>
        <dbReference type="Google" id="ProtNLM"/>
    </source>
</evidence>
<dbReference type="AlphaFoldDB" id="E6SUJ2"/>
<keyword evidence="3" id="KW-1185">Reference proteome</keyword>
<gene>
    <name evidence="2" type="ordered locus">Bache_1350</name>
</gene>
<keyword evidence="1" id="KW-0812">Transmembrane</keyword>
<dbReference type="OrthoDB" id="1050268at2"/>
<reference evidence="2 3" key="2">
    <citation type="journal article" date="2011" name="Stand. Genomic Sci.">
        <title>Complete genome sequence of Bacteroides helcogenes type strain (P 36-108).</title>
        <authorList>
            <person name="Pati A."/>
            <person name="Gronow S."/>
            <person name="Zeytun A."/>
            <person name="Lapidus A."/>
            <person name="Nolan M."/>
            <person name="Hammon N."/>
            <person name="Deshpande S."/>
            <person name="Cheng J.F."/>
            <person name="Tapia R."/>
            <person name="Han C."/>
            <person name="Goodwin L."/>
            <person name="Pitluck S."/>
            <person name="Liolios K."/>
            <person name="Pagani I."/>
            <person name="Ivanova N."/>
            <person name="Mavromatis K."/>
            <person name="Chen A."/>
            <person name="Palaniappan K."/>
            <person name="Land M."/>
            <person name="Hauser L."/>
            <person name="Chang Y.J."/>
            <person name="Jeffries C.D."/>
            <person name="Detter J.C."/>
            <person name="Brambilla E."/>
            <person name="Rohde M."/>
            <person name="Goker M."/>
            <person name="Woyke T."/>
            <person name="Bristow J."/>
            <person name="Eisen J.A."/>
            <person name="Markowitz V."/>
            <person name="Hugenholtz P."/>
            <person name="Kyrpides N.C."/>
            <person name="Klenk H.P."/>
            <person name="Lucas S."/>
        </authorList>
    </citation>
    <scope>NUCLEOTIDE SEQUENCE [LARGE SCALE GENOMIC DNA]</scope>
    <source>
        <strain evidence="3">ATCC 35417 / DSM 20613 / JCM 6297 / CCUG 15421 / P 36-108</strain>
    </source>
</reference>
<reference key="1">
    <citation type="submission" date="2010-11" db="EMBL/GenBank/DDBJ databases">
        <title>The complete genome of Bacteroides helcogenes P 36-108.</title>
        <authorList>
            <consortium name="US DOE Joint Genome Institute (JGI-PGF)"/>
            <person name="Lucas S."/>
            <person name="Copeland A."/>
            <person name="Lapidus A."/>
            <person name="Bruce D."/>
            <person name="Goodwin L."/>
            <person name="Pitluck S."/>
            <person name="Kyrpides N."/>
            <person name="Mavromatis K."/>
            <person name="Ivanova N."/>
            <person name="Zeytun A."/>
            <person name="Brettin T."/>
            <person name="Detter J.C."/>
            <person name="Tapia R."/>
            <person name="Han C."/>
            <person name="Land M."/>
            <person name="Hauser L."/>
            <person name="Markowitz V."/>
            <person name="Cheng J.-F."/>
            <person name="Hugenholtz P."/>
            <person name="Woyke T."/>
            <person name="Wu D."/>
            <person name="Gronow S."/>
            <person name="Wellnitz S."/>
            <person name="Brambilla E."/>
            <person name="Klenk H.-P."/>
            <person name="Eisen J.A."/>
        </authorList>
    </citation>
    <scope>NUCLEOTIDE SEQUENCE</scope>
    <source>
        <strain>P 36-108</strain>
    </source>
</reference>
<dbReference type="KEGG" id="bhl:Bache_1350"/>
<name>E6SUJ2_BACT6</name>
<organism evidence="2 3">
    <name type="scientific">Bacteroides helcogenes (strain ATCC 35417 / DSM 20613 / JCM 6297 / CCUG 15421 / P 36-108)</name>
    <dbReference type="NCBI Taxonomy" id="693979"/>
    <lineage>
        <taxon>Bacteria</taxon>
        <taxon>Pseudomonadati</taxon>
        <taxon>Bacteroidota</taxon>
        <taxon>Bacteroidia</taxon>
        <taxon>Bacteroidales</taxon>
        <taxon>Bacteroidaceae</taxon>
        <taxon>Bacteroides</taxon>
    </lineage>
</organism>
<keyword evidence="1" id="KW-0472">Membrane</keyword>
<dbReference type="Proteomes" id="UP000008630">
    <property type="component" value="Chromosome"/>
</dbReference>
<dbReference type="EMBL" id="CP002352">
    <property type="protein sequence ID" value="ADV43356.1"/>
    <property type="molecule type" value="Genomic_DNA"/>
</dbReference>
<dbReference type="SUPFAM" id="SSF52833">
    <property type="entry name" value="Thioredoxin-like"/>
    <property type="match status" value="1"/>
</dbReference>
<evidence type="ECO:0000313" key="3">
    <source>
        <dbReference type="Proteomes" id="UP000008630"/>
    </source>
</evidence>
<accession>E6SUJ2</accession>
<dbReference type="STRING" id="693979.Bache_1350"/>
<evidence type="ECO:0000256" key="1">
    <source>
        <dbReference type="SAM" id="Phobius"/>
    </source>
</evidence>
<dbReference type="InterPro" id="IPR036249">
    <property type="entry name" value="Thioredoxin-like_sf"/>
</dbReference>
<proteinExistence type="predicted"/>
<dbReference type="eggNOG" id="ENOG502ZSF7">
    <property type="taxonomic scope" value="Bacteria"/>
</dbReference>
<dbReference type="PATRIC" id="fig|693979.3.peg.1432"/>
<sequence>MRKKEYIIIFVLISVLMFCNVYTYLQCKKAHKIQTFLYRLNEESGRQIGYLNGMKECRITELFLNGKIIPTNMVVMDMEKHKLNLPDVIKNNMLILRYSEMHCNVCIDSIIARLNAYKDLIGLNNIILLTTSKSSNYIRQFKKMNKVSFEIYNMDRMADSIFVDIGMPYLFIYTSNDKRINNMFIPQKEDSKLTDEYLRSILIKYYTK</sequence>
<dbReference type="HOGENOM" id="CLU_1324260_0_0_10"/>
<dbReference type="RefSeq" id="WP_013546950.1">
    <property type="nucleotide sequence ID" value="NC_014933.1"/>
</dbReference>
<evidence type="ECO:0000313" key="2">
    <source>
        <dbReference type="EMBL" id="ADV43356.1"/>
    </source>
</evidence>
<keyword evidence="1" id="KW-1133">Transmembrane helix</keyword>
<feature type="transmembrane region" description="Helical" evidence="1">
    <location>
        <begin position="6"/>
        <end position="25"/>
    </location>
</feature>
<protein>
    <recommendedName>
        <fullName evidence="4">Alkyl hydroperoxide reductase subunit C/ Thiol specific antioxidant domain-containing protein</fullName>
    </recommendedName>
</protein>